<accession>G0PKF3</accession>
<dbReference type="GO" id="GO:0015020">
    <property type="term" value="F:glucuronosyltransferase activity"/>
    <property type="evidence" value="ECO:0007669"/>
    <property type="project" value="UniProtKB-EC"/>
</dbReference>
<dbReference type="InterPro" id="IPR035595">
    <property type="entry name" value="UDP_glycos_trans_CS"/>
</dbReference>
<evidence type="ECO:0000313" key="14">
    <source>
        <dbReference type="Proteomes" id="UP000008068"/>
    </source>
</evidence>
<name>G0PKF3_CAEBE</name>
<evidence type="ECO:0000256" key="8">
    <source>
        <dbReference type="ARBA" id="ARBA00023136"/>
    </source>
</evidence>
<evidence type="ECO:0000256" key="10">
    <source>
        <dbReference type="ARBA" id="ARBA00047475"/>
    </source>
</evidence>
<evidence type="ECO:0000256" key="9">
    <source>
        <dbReference type="ARBA" id="ARBA00023180"/>
    </source>
</evidence>
<dbReference type="PANTHER" id="PTHR48043:SF84">
    <property type="entry name" value="GLUCURONOSYLTRANSFERASE"/>
    <property type="match status" value="1"/>
</dbReference>
<dbReference type="EC" id="2.4.1.17" evidence="12"/>
<evidence type="ECO:0000256" key="7">
    <source>
        <dbReference type="ARBA" id="ARBA00022989"/>
    </source>
</evidence>
<evidence type="ECO:0000256" key="4">
    <source>
        <dbReference type="ARBA" id="ARBA00022679"/>
    </source>
</evidence>
<dbReference type="PROSITE" id="PS00375">
    <property type="entry name" value="UDPGT"/>
    <property type="match status" value="1"/>
</dbReference>
<keyword evidence="6" id="KW-0732">Signal</keyword>
<dbReference type="FunFam" id="3.40.50.2000:FF:000118">
    <property type="entry name" value="UDP-glucuronosyltransferase"/>
    <property type="match status" value="1"/>
</dbReference>
<keyword evidence="8 12" id="KW-0472">Membrane</keyword>
<evidence type="ECO:0000256" key="1">
    <source>
        <dbReference type="ARBA" id="ARBA00004167"/>
    </source>
</evidence>
<evidence type="ECO:0000313" key="13">
    <source>
        <dbReference type="EMBL" id="EGT32133.1"/>
    </source>
</evidence>
<feature type="transmembrane region" description="Helical" evidence="12">
    <location>
        <begin position="451"/>
        <end position="472"/>
    </location>
</feature>
<keyword evidence="5 12" id="KW-0812">Transmembrane</keyword>
<keyword evidence="7 12" id="KW-1133">Transmembrane helix</keyword>
<sequence>MDQGRSHATSINTFMHRLQKDNHTTALEFAMFHPDIDFGMEEQFIDMGGFQNPFASPDFDKIAFDEEYSFIHQAVAYGFGSETCNNILSHRRDRFFEILNEGWDLYMSDSLFAVCGYGMAEISGKPHVMMHSTDLEAAQGSLKAFSRNYATFVPSNLPFTMLDFTVSKFQHRVWATYDWFGSFIFTAFVGNFAQKWALRSIIPFPYFSFSEYNRRSSFSFTDMPDSLFPPASRTNDFFSFGAYCKSSHKSLDAEFKTFIEDPKSKGTILIAFGTFVDWRKAPDHYYEAFSTVVNQLTGYRVIWSMKGDRPSGLGKHVKTAAWVPQNQILHHNKTVLFLSHGGLKSTKEAICSATPTIFVPMFGEQTRNAWLIQEKGFGRIMNKFKIDEDVLGTHVNEVLLHPDYQNNANKFLTHYMDQPIPTLDEGAFKFNRLIKYGGKMPSYFYPKALNLSYFTSLNMDLILLPVFFSFLISK</sequence>
<evidence type="ECO:0000256" key="12">
    <source>
        <dbReference type="RuleBase" id="RU362059"/>
    </source>
</evidence>
<dbReference type="eggNOG" id="KOG1192">
    <property type="taxonomic scope" value="Eukaryota"/>
</dbReference>
<comment type="subcellular location">
    <subcellularLocation>
        <location evidence="1 12">Membrane</location>
        <topology evidence="1 12">Single-pass membrane protein</topology>
    </subcellularLocation>
</comment>
<dbReference type="PANTHER" id="PTHR48043">
    <property type="entry name" value="EG:EG0003.4 PROTEIN-RELATED"/>
    <property type="match status" value="1"/>
</dbReference>
<dbReference type="InParanoid" id="G0PKF3"/>
<evidence type="ECO:0000256" key="5">
    <source>
        <dbReference type="ARBA" id="ARBA00022692"/>
    </source>
</evidence>
<dbReference type="GO" id="GO:0016020">
    <property type="term" value="C:membrane"/>
    <property type="evidence" value="ECO:0007669"/>
    <property type="project" value="UniProtKB-SubCell"/>
</dbReference>
<dbReference type="STRING" id="135651.G0PKF3"/>
<dbReference type="CDD" id="cd03784">
    <property type="entry name" value="GT1_Gtf-like"/>
    <property type="match status" value="1"/>
</dbReference>
<dbReference type="AlphaFoldDB" id="G0PKF3"/>
<evidence type="ECO:0000256" key="11">
    <source>
        <dbReference type="RuleBase" id="RU003718"/>
    </source>
</evidence>
<dbReference type="SUPFAM" id="SSF53756">
    <property type="entry name" value="UDP-Glycosyltransferase/glycogen phosphorylase"/>
    <property type="match status" value="1"/>
</dbReference>
<evidence type="ECO:0000256" key="3">
    <source>
        <dbReference type="ARBA" id="ARBA00022676"/>
    </source>
</evidence>
<reference evidence="14" key="1">
    <citation type="submission" date="2011-07" db="EMBL/GenBank/DDBJ databases">
        <authorList>
            <consortium name="Caenorhabditis brenneri Sequencing and Analysis Consortium"/>
            <person name="Wilson R.K."/>
        </authorList>
    </citation>
    <scope>NUCLEOTIDE SEQUENCE [LARGE SCALE GENOMIC DNA]</scope>
    <source>
        <strain evidence="14">PB2801</strain>
    </source>
</reference>
<dbReference type="Gene3D" id="3.40.50.2000">
    <property type="entry name" value="Glycogen Phosphorylase B"/>
    <property type="match status" value="1"/>
</dbReference>
<protein>
    <recommendedName>
        <fullName evidence="12">UDP-glucuronosyltransferase</fullName>
        <ecNumber evidence="12">2.4.1.17</ecNumber>
    </recommendedName>
</protein>
<keyword evidence="14" id="KW-1185">Reference proteome</keyword>
<dbReference type="InterPro" id="IPR002213">
    <property type="entry name" value="UDP_glucos_trans"/>
</dbReference>
<comment type="catalytic activity">
    <reaction evidence="10 12">
        <text>glucuronate acceptor + UDP-alpha-D-glucuronate = acceptor beta-D-glucuronoside + UDP + H(+)</text>
        <dbReference type="Rhea" id="RHEA:21032"/>
        <dbReference type="ChEBI" id="CHEBI:15378"/>
        <dbReference type="ChEBI" id="CHEBI:58052"/>
        <dbReference type="ChEBI" id="CHEBI:58223"/>
        <dbReference type="ChEBI" id="CHEBI:132367"/>
        <dbReference type="ChEBI" id="CHEBI:132368"/>
        <dbReference type="EC" id="2.4.1.17"/>
    </reaction>
</comment>
<proteinExistence type="inferred from homology"/>
<evidence type="ECO:0000256" key="6">
    <source>
        <dbReference type="ARBA" id="ARBA00022729"/>
    </source>
</evidence>
<dbReference type="InterPro" id="IPR050271">
    <property type="entry name" value="UDP-glycosyltransferase"/>
</dbReference>
<dbReference type="HOGENOM" id="CLU_012949_4_0_1"/>
<comment type="similarity">
    <text evidence="2 11">Belongs to the UDP-glycosyltransferase family.</text>
</comment>
<organism evidence="14">
    <name type="scientific">Caenorhabditis brenneri</name>
    <name type="common">Nematode worm</name>
    <dbReference type="NCBI Taxonomy" id="135651"/>
    <lineage>
        <taxon>Eukaryota</taxon>
        <taxon>Metazoa</taxon>
        <taxon>Ecdysozoa</taxon>
        <taxon>Nematoda</taxon>
        <taxon>Chromadorea</taxon>
        <taxon>Rhabditida</taxon>
        <taxon>Rhabditina</taxon>
        <taxon>Rhabditomorpha</taxon>
        <taxon>Rhabditoidea</taxon>
        <taxon>Rhabditidae</taxon>
        <taxon>Peloderinae</taxon>
        <taxon>Caenorhabditis</taxon>
    </lineage>
</organism>
<keyword evidence="4 11" id="KW-0808">Transferase</keyword>
<evidence type="ECO:0000256" key="2">
    <source>
        <dbReference type="ARBA" id="ARBA00009995"/>
    </source>
</evidence>
<dbReference type="EMBL" id="GL380857">
    <property type="protein sequence ID" value="EGT32133.1"/>
    <property type="molecule type" value="Genomic_DNA"/>
</dbReference>
<gene>
    <name evidence="13" type="ORF">CAEBREN_30381</name>
</gene>
<dbReference type="Proteomes" id="UP000008068">
    <property type="component" value="Unassembled WGS sequence"/>
</dbReference>
<keyword evidence="9" id="KW-0325">Glycoprotein</keyword>
<dbReference type="OrthoDB" id="5835829at2759"/>
<keyword evidence="3 11" id="KW-0328">Glycosyltransferase</keyword>
<dbReference type="Pfam" id="PF00201">
    <property type="entry name" value="UDPGT"/>
    <property type="match status" value="1"/>
</dbReference>